<dbReference type="EMBL" id="LAZR01000738">
    <property type="protein sequence ID" value="KKN59115.1"/>
    <property type="molecule type" value="Genomic_DNA"/>
</dbReference>
<proteinExistence type="predicted"/>
<name>A0A0F9RRJ6_9ZZZZ</name>
<reference evidence="1" key="1">
    <citation type="journal article" date="2015" name="Nature">
        <title>Complex archaea that bridge the gap between prokaryotes and eukaryotes.</title>
        <authorList>
            <person name="Spang A."/>
            <person name="Saw J.H."/>
            <person name="Jorgensen S.L."/>
            <person name="Zaremba-Niedzwiedzka K."/>
            <person name="Martijn J."/>
            <person name="Lind A.E."/>
            <person name="van Eijk R."/>
            <person name="Schleper C."/>
            <person name="Guy L."/>
            <person name="Ettema T.J."/>
        </authorList>
    </citation>
    <scope>NUCLEOTIDE SEQUENCE</scope>
</reference>
<organism evidence="1">
    <name type="scientific">marine sediment metagenome</name>
    <dbReference type="NCBI Taxonomy" id="412755"/>
    <lineage>
        <taxon>unclassified sequences</taxon>
        <taxon>metagenomes</taxon>
        <taxon>ecological metagenomes</taxon>
    </lineage>
</organism>
<sequence>MRKISSIIFLSTFPFFIISFMLSVSDAFAYRPFVSTDAAVADKNEWEIELGFFSMSYDKGQNEIFIPSLRINYGISKNWEIVGEFDLQVYKEGKDRDSELTEPALFLKGVLREGLLQNKEGSSFAVELGVLLPSTVEGERKAGIEGIVVFSGKTSDLVYHLNLGGELDREEFAPHGIWGIILEYPFEGRFRLVAEANGSFKRDGHPENSGLIGFIWESGGFDFDFGIRKGFSTEASDWALTTGIAISF</sequence>
<dbReference type="AlphaFoldDB" id="A0A0F9RRJ6"/>
<gene>
    <name evidence="1" type="ORF">LCGC14_0545240</name>
</gene>
<evidence type="ECO:0000313" key="1">
    <source>
        <dbReference type="EMBL" id="KKN59115.1"/>
    </source>
</evidence>
<protein>
    <submittedName>
        <fullName evidence="1">Uncharacterized protein</fullName>
    </submittedName>
</protein>
<accession>A0A0F9RRJ6</accession>
<comment type="caution">
    <text evidence="1">The sequence shown here is derived from an EMBL/GenBank/DDBJ whole genome shotgun (WGS) entry which is preliminary data.</text>
</comment>